<dbReference type="InterPro" id="IPR041657">
    <property type="entry name" value="HTH_17"/>
</dbReference>
<dbReference type="AlphaFoldDB" id="A0AB38XS14"/>
<dbReference type="SUPFAM" id="SSF46955">
    <property type="entry name" value="Putative DNA-binding domain"/>
    <property type="match status" value="1"/>
</dbReference>
<evidence type="ECO:0000313" key="2">
    <source>
        <dbReference type="EMBL" id="WCE46836.1"/>
    </source>
</evidence>
<dbReference type="NCBIfam" id="TIGR01764">
    <property type="entry name" value="excise"/>
    <property type="match status" value="1"/>
</dbReference>
<dbReference type="Pfam" id="PF12728">
    <property type="entry name" value="HTH_17"/>
    <property type="match status" value="1"/>
</dbReference>
<organism evidence="2 3">
    <name type="scientific">Winkia neuii subsp. anitrata</name>
    <dbReference type="NCBI Taxonomy" id="29318"/>
    <lineage>
        <taxon>Bacteria</taxon>
        <taxon>Bacillati</taxon>
        <taxon>Actinomycetota</taxon>
        <taxon>Actinomycetes</taxon>
        <taxon>Actinomycetales</taxon>
        <taxon>Actinomycetaceae</taxon>
        <taxon>Winkia</taxon>
    </lineage>
</organism>
<evidence type="ECO:0000313" key="3">
    <source>
        <dbReference type="Proteomes" id="UP001211044"/>
    </source>
</evidence>
<dbReference type="InterPro" id="IPR010093">
    <property type="entry name" value="SinI_DNA-bd"/>
</dbReference>
<evidence type="ECO:0000259" key="1">
    <source>
        <dbReference type="Pfam" id="PF12728"/>
    </source>
</evidence>
<dbReference type="RefSeq" id="WP_048707115.1">
    <property type="nucleotide sequence ID" value="NZ_CP116394.1"/>
</dbReference>
<name>A0AB38XS14_9ACTO</name>
<feature type="domain" description="Helix-turn-helix" evidence="1">
    <location>
        <begin position="14"/>
        <end position="59"/>
    </location>
</feature>
<dbReference type="EMBL" id="CP116394">
    <property type="protein sequence ID" value="WCE46836.1"/>
    <property type="molecule type" value="Genomic_DNA"/>
</dbReference>
<protein>
    <submittedName>
        <fullName evidence="2">Helix-turn-helix domain-containing protein</fullName>
    </submittedName>
</protein>
<reference evidence="2" key="1">
    <citation type="submission" date="2023-01" db="EMBL/GenBank/DDBJ databases">
        <title>Comparative Genomic Analysis of the Clinically-Derived Winkia Strain NY0527 Provides Evidence into the Taxonomic Reassignment of Winkia neuii and Characterizes Their Virulence Traits.</title>
        <authorList>
            <person name="Cai X."/>
            <person name="Peng Y."/>
            <person name="Li M."/>
            <person name="Qiu Y."/>
            <person name="Wang Y."/>
            <person name="Xu L."/>
            <person name="Hou Q."/>
        </authorList>
    </citation>
    <scope>NUCLEOTIDE SEQUENCE</scope>
    <source>
        <strain evidence="2">NY0527</strain>
    </source>
</reference>
<sequence length="95" mass="10364">MSTPVLPPRNPQAWLSVQDAAKLLSLSAKTVRKMCQEGALKATKFGWVWRIRPDAIEAHEREKAAAFDESAPARIAPRSARSAAARKGAATRRLA</sequence>
<dbReference type="Proteomes" id="UP001211044">
    <property type="component" value="Chromosome"/>
</dbReference>
<gene>
    <name evidence="2" type="ORF">PIG85_04085</name>
</gene>
<accession>A0AB38XS14</accession>
<dbReference type="GO" id="GO:0003677">
    <property type="term" value="F:DNA binding"/>
    <property type="evidence" value="ECO:0007669"/>
    <property type="project" value="InterPro"/>
</dbReference>
<dbReference type="InterPro" id="IPR009061">
    <property type="entry name" value="DNA-bd_dom_put_sf"/>
</dbReference>
<dbReference type="KEGG" id="wne:PIG85_04085"/>
<proteinExistence type="predicted"/>